<name>A0A5A8D5F5_CAFRO</name>
<evidence type="ECO:0000313" key="2">
    <source>
        <dbReference type="EMBL" id="KAA0160606.1"/>
    </source>
</evidence>
<sequence length="99" mass="10786">MWSSKSESAAQGAAPFRSVGALFLTVVCPIVVMPRSAGGHVPKYITTAWRRTPSSMLAFVFAGHEGYIEGDIVMQLYPFMVIVLNLFALIFCAFLVVKA</sequence>
<feature type="transmembrane region" description="Helical" evidence="1">
    <location>
        <begin position="76"/>
        <end position="97"/>
    </location>
</feature>
<evidence type="ECO:0000313" key="3">
    <source>
        <dbReference type="Proteomes" id="UP000322899"/>
    </source>
</evidence>
<keyword evidence="1" id="KW-1133">Transmembrane helix</keyword>
<comment type="caution">
    <text evidence="2">The sequence shown here is derived from an EMBL/GenBank/DDBJ whole genome shotgun (WGS) entry which is preliminary data.</text>
</comment>
<keyword evidence="1" id="KW-0472">Membrane</keyword>
<organism evidence="2 3">
    <name type="scientific">Cafeteria roenbergensis</name>
    <name type="common">Marine flagellate</name>
    <dbReference type="NCBI Taxonomy" id="33653"/>
    <lineage>
        <taxon>Eukaryota</taxon>
        <taxon>Sar</taxon>
        <taxon>Stramenopiles</taxon>
        <taxon>Bigyra</taxon>
        <taxon>Opalozoa</taxon>
        <taxon>Bicosoecida</taxon>
        <taxon>Cafeteriaceae</taxon>
        <taxon>Cafeteria</taxon>
    </lineage>
</organism>
<dbReference type="EMBL" id="VLTO01000153">
    <property type="protein sequence ID" value="KAA0160606.1"/>
    <property type="molecule type" value="Genomic_DNA"/>
</dbReference>
<keyword evidence="1" id="KW-0812">Transmembrane</keyword>
<proteinExistence type="predicted"/>
<dbReference type="AlphaFoldDB" id="A0A5A8D5F5"/>
<protein>
    <submittedName>
        <fullName evidence="2">Uncharacterized protein</fullName>
    </submittedName>
</protein>
<feature type="transmembrane region" description="Helical" evidence="1">
    <location>
        <begin position="12"/>
        <end position="32"/>
    </location>
</feature>
<evidence type="ECO:0000256" key="1">
    <source>
        <dbReference type="SAM" id="Phobius"/>
    </source>
</evidence>
<dbReference type="Proteomes" id="UP000322899">
    <property type="component" value="Unassembled WGS sequence"/>
</dbReference>
<dbReference type="OrthoDB" id="5326588at2759"/>
<accession>A0A5A8D5F5</accession>
<reference evidence="2 3" key="1">
    <citation type="submission" date="2019-07" db="EMBL/GenBank/DDBJ databases">
        <title>Genomes of Cafeteria roenbergensis.</title>
        <authorList>
            <person name="Fischer M.G."/>
            <person name="Hackl T."/>
            <person name="Roman M."/>
        </authorList>
    </citation>
    <scope>NUCLEOTIDE SEQUENCE [LARGE SCALE GENOMIC DNA]</scope>
    <source>
        <strain evidence="2 3">E4-10P</strain>
    </source>
</reference>
<gene>
    <name evidence="2" type="ORF">FNF27_08235</name>
</gene>